<keyword evidence="2" id="KW-1185">Reference proteome</keyword>
<evidence type="ECO:0000313" key="1">
    <source>
        <dbReference type="Ensembl" id="ENSSSUP00005003446.1"/>
    </source>
</evidence>
<dbReference type="AlphaFoldDB" id="A0A673T3G1"/>
<proteinExistence type="predicted"/>
<sequence length="71" mass="7986">MYLCCFTFLRGKVMLTGPGLSTPNNLCHFQRSKMVLFNCLHSPHTQGYLIIAALVSLASPLQMVQWLEEAD</sequence>
<dbReference type="Proteomes" id="UP000472268">
    <property type="component" value="Chromosome 5"/>
</dbReference>
<reference evidence="1" key="2">
    <citation type="submission" date="2025-08" db="UniProtKB">
        <authorList>
            <consortium name="Ensembl"/>
        </authorList>
    </citation>
    <scope>IDENTIFICATION</scope>
</reference>
<reference evidence="1 2" key="1">
    <citation type="submission" date="2019-05" db="EMBL/GenBank/DDBJ databases">
        <title>A Chromosome-scale Meerkat (S. suricatta) Genome Assembly.</title>
        <authorList>
            <person name="Dudchenko O."/>
            <person name="Lieberman Aiden E."/>
            <person name="Tung J."/>
            <person name="Barreiro L.B."/>
            <person name="Clutton-Brock T.H."/>
        </authorList>
    </citation>
    <scope>NUCLEOTIDE SEQUENCE [LARGE SCALE GENOMIC DNA]</scope>
</reference>
<accession>A0A673T3G1</accession>
<evidence type="ECO:0000313" key="2">
    <source>
        <dbReference type="Proteomes" id="UP000472268"/>
    </source>
</evidence>
<protein>
    <submittedName>
        <fullName evidence="1">Uncharacterized protein</fullName>
    </submittedName>
</protein>
<name>A0A673T3G1_SURSU</name>
<dbReference type="Ensembl" id="ENSSSUT00005004009.1">
    <property type="protein sequence ID" value="ENSSSUP00005003446.1"/>
    <property type="gene ID" value="ENSSSUG00005002296.1"/>
</dbReference>
<reference evidence="1" key="3">
    <citation type="submission" date="2025-09" db="UniProtKB">
        <authorList>
            <consortium name="Ensembl"/>
        </authorList>
    </citation>
    <scope>IDENTIFICATION</scope>
</reference>
<organism evidence="1 2">
    <name type="scientific">Suricata suricatta</name>
    <name type="common">Meerkat</name>
    <dbReference type="NCBI Taxonomy" id="37032"/>
    <lineage>
        <taxon>Eukaryota</taxon>
        <taxon>Metazoa</taxon>
        <taxon>Chordata</taxon>
        <taxon>Craniata</taxon>
        <taxon>Vertebrata</taxon>
        <taxon>Euteleostomi</taxon>
        <taxon>Mammalia</taxon>
        <taxon>Eutheria</taxon>
        <taxon>Laurasiatheria</taxon>
        <taxon>Carnivora</taxon>
        <taxon>Feliformia</taxon>
        <taxon>Herpestidae</taxon>
        <taxon>Suricata</taxon>
    </lineage>
</organism>
<dbReference type="OMA" id="MYLCCFT"/>